<reference evidence="1" key="1">
    <citation type="submission" date="2022-07" db="EMBL/GenBank/DDBJ databases">
        <authorList>
            <person name="Macas J."/>
            <person name="Novak P."/>
            <person name="Neumann P."/>
        </authorList>
    </citation>
    <scope>NUCLEOTIDE SEQUENCE</scope>
</reference>
<comment type="caution">
    <text evidence="1">The sequence shown here is derived from an EMBL/GenBank/DDBJ whole genome shotgun (WGS) entry which is preliminary data.</text>
</comment>
<keyword evidence="2" id="KW-1185">Reference proteome</keyword>
<evidence type="ECO:0000313" key="2">
    <source>
        <dbReference type="Proteomes" id="UP001152523"/>
    </source>
</evidence>
<dbReference type="Proteomes" id="UP001152523">
    <property type="component" value="Unassembled WGS sequence"/>
</dbReference>
<organism evidence="1 2">
    <name type="scientific">Cuscuta epithymum</name>
    <dbReference type="NCBI Taxonomy" id="186058"/>
    <lineage>
        <taxon>Eukaryota</taxon>
        <taxon>Viridiplantae</taxon>
        <taxon>Streptophyta</taxon>
        <taxon>Embryophyta</taxon>
        <taxon>Tracheophyta</taxon>
        <taxon>Spermatophyta</taxon>
        <taxon>Magnoliopsida</taxon>
        <taxon>eudicotyledons</taxon>
        <taxon>Gunneridae</taxon>
        <taxon>Pentapetalae</taxon>
        <taxon>asterids</taxon>
        <taxon>lamiids</taxon>
        <taxon>Solanales</taxon>
        <taxon>Convolvulaceae</taxon>
        <taxon>Cuscuteae</taxon>
        <taxon>Cuscuta</taxon>
        <taxon>Cuscuta subgen. Cuscuta</taxon>
    </lineage>
</organism>
<accession>A0AAV0DIE6</accession>
<proteinExistence type="predicted"/>
<protein>
    <submittedName>
        <fullName evidence="1">Uncharacterized protein</fullName>
    </submittedName>
</protein>
<evidence type="ECO:0000313" key="1">
    <source>
        <dbReference type="EMBL" id="CAH9098653.1"/>
    </source>
</evidence>
<gene>
    <name evidence="1" type="ORF">CEPIT_LOCUS14506</name>
</gene>
<dbReference type="AlphaFoldDB" id="A0AAV0DIE6"/>
<dbReference type="EMBL" id="CAMAPF010000100">
    <property type="protein sequence ID" value="CAH9098653.1"/>
    <property type="molecule type" value="Genomic_DNA"/>
</dbReference>
<name>A0AAV0DIE6_9ASTE</name>
<sequence>MRSEHVVSEVQAGMPHDPDVTVRYVIPNEKEIRAAARN</sequence>